<protein>
    <recommendedName>
        <fullName evidence="3">ATPase</fullName>
    </recommendedName>
</protein>
<dbReference type="EMBL" id="VLLL01000009">
    <property type="protein sequence ID" value="TWJ07976.1"/>
    <property type="molecule type" value="Genomic_DNA"/>
</dbReference>
<dbReference type="SUPFAM" id="SSF52540">
    <property type="entry name" value="P-loop containing nucleoside triphosphate hydrolases"/>
    <property type="match status" value="1"/>
</dbReference>
<dbReference type="InterPro" id="IPR027417">
    <property type="entry name" value="P-loop_NTPase"/>
</dbReference>
<accession>A0A562UQU7</accession>
<evidence type="ECO:0000313" key="1">
    <source>
        <dbReference type="EMBL" id="TWJ07976.1"/>
    </source>
</evidence>
<keyword evidence="2" id="KW-1185">Reference proteome</keyword>
<dbReference type="PANTHER" id="PTHR34704">
    <property type="entry name" value="ATPASE"/>
    <property type="match status" value="1"/>
</dbReference>
<dbReference type="OrthoDB" id="9813134at2"/>
<evidence type="ECO:0000313" key="2">
    <source>
        <dbReference type="Proteomes" id="UP000321617"/>
    </source>
</evidence>
<comment type="caution">
    <text evidence="1">The sequence shown here is derived from an EMBL/GenBank/DDBJ whole genome shotgun (WGS) entry which is preliminary data.</text>
</comment>
<dbReference type="PANTHER" id="PTHR34704:SF2">
    <property type="entry name" value="ATPASE"/>
    <property type="match status" value="1"/>
</dbReference>
<dbReference type="RefSeq" id="WP_147143438.1">
    <property type="nucleotide sequence ID" value="NZ_BAABIJ010000005.1"/>
</dbReference>
<dbReference type="AlphaFoldDB" id="A0A562UQU7"/>
<sequence length="498" mass="55182">MRKPDRVIGRDHEWRVLERFMRPTDDPGLRIGIVSGRRRVGKTFLLTAVEGETGGLYHACVQDEGDLAARRRFAASIARYAGGTPVRHDDHDGWEELLRTALAVAARVAPAGTRPVLIIDEFPYAMANAPQLPGILQLLYDEAQRDGTSSGNIILCGSSLSVMRELLSGTKPLRGRATIDLRLRPLDYRETGRLWGIDDAQTMLHVHACIGGYPGYRRLIDERPSGFADFDRWICDTMLSVGMGVFTSTEVDYLLREDPRISDKAIYYDILGAIADGRVSLSKIGAATGRTKESVRKPIETLQSGGYVTSITDLINHRDTVTVADPIIRFDRLITAPHLGQLELGRQEQVWKAAAPSFRSQILGPHFEEIAREWLRRFAPDELGRPNGFGDIGTANIPDHKGRAKHEVDVLAVRGKNIEFIGEAKATLRAQGTSTVERLSLLLRLLADMGYRTDGAVIAVFSRTGFTPDLTTLARERADIELVDLDRLFHGRPASTAR</sequence>
<dbReference type="Gene3D" id="3.40.50.300">
    <property type="entry name" value="P-loop containing nucleotide triphosphate hydrolases"/>
    <property type="match status" value="1"/>
</dbReference>
<reference evidence="1 2" key="1">
    <citation type="journal article" date="2013" name="Stand. Genomic Sci.">
        <title>Genomic Encyclopedia of Type Strains, Phase I: The one thousand microbial genomes (KMG-I) project.</title>
        <authorList>
            <person name="Kyrpides N.C."/>
            <person name="Woyke T."/>
            <person name="Eisen J.A."/>
            <person name="Garrity G."/>
            <person name="Lilburn T.G."/>
            <person name="Beck B.J."/>
            <person name="Whitman W.B."/>
            <person name="Hugenholtz P."/>
            <person name="Klenk H.P."/>
        </authorList>
    </citation>
    <scope>NUCLEOTIDE SEQUENCE [LARGE SCALE GENOMIC DNA]</scope>
    <source>
        <strain evidence="1 2">DSM 45044</strain>
    </source>
</reference>
<organism evidence="1 2">
    <name type="scientific">Stackebrandtia albiflava</name>
    <dbReference type="NCBI Taxonomy" id="406432"/>
    <lineage>
        <taxon>Bacteria</taxon>
        <taxon>Bacillati</taxon>
        <taxon>Actinomycetota</taxon>
        <taxon>Actinomycetes</taxon>
        <taxon>Glycomycetales</taxon>
        <taxon>Glycomycetaceae</taxon>
        <taxon>Stackebrandtia</taxon>
    </lineage>
</organism>
<dbReference type="Proteomes" id="UP000321617">
    <property type="component" value="Unassembled WGS sequence"/>
</dbReference>
<gene>
    <name evidence="1" type="ORF">LX16_4759</name>
</gene>
<proteinExistence type="predicted"/>
<evidence type="ECO:0008006" key="3">
    <source>
        <dbReference type="Google" id="ProtNLM"/>
    </source>
</evidence>
<name>A0A562UQU7_9ACTN</name>